<keyword evidence="3" id="KW-1185">Reference proteome</keyword>
<name>A0A0V8IV87_9MICC</name>
<organism evidence="2 3">
    <name type="scientific">Pseudarthrobacter enclensis</name>
    <dbReference type="NCBI Taxonomy" id="993070"/>
    <lineage>
        <taxon>Bacteria</taxon>
        <taxon>Bacillati</taxon>
        <taxon>Actinomycetota</taxon>
        <taxon>Actinomycetes</taxon>
        <taxon>Micrococcales</taxon>
        <taxon>Micrococcaceae</taxon>
        <taxon>Pseudarthrobacter</taxon>
    </lineage>
</organism>
<feature type="coiled-coil region" evidence="1">
    <location>
        <begin position="155"/>
        <end position="182"/>
    </location>
</feature>
<sequence>MPEVGVGHYAVTSSGLGLAMELLESGSLDPSLPILWTLQLPLFETLDKLQTVGLPHASTVYSVGGDTMNTFVVTAAGSGVTLDPESFRAGVEVGGSLMRRRTEAGDARVTAWANQELELLRRKHLSVLELLSPAAEAVPAVGSGTANADSRSSDIKRLENDLVLLKRRYDALERKYAALSKSRLGALTLRMWDRRNPRNKNASATKDGEK</sequence>
<dbReference type="EMBL" id="LNQM01000001">
    <property type="protein sequence ID" value="KSU78678.1"/>
    <property type="molecule type" value="Genomic_DNA"/>
</dbReference>
<dbReference type="Proteomes" id="UP000053199">
    <property type="component" value="Unassembled WGS sequence"/>
</dbReference>
<keyword evidence="1" id="KW-0175">Coiled coil</keyword>
<dbReference type="AlphaFoldDB" id="A0A0V8IV87"/>
<evidence type="ECO:0000313" key="3">
    <source>
        <dbReference type="Proteomes" id="UP000053199"/>
    </source>
</evidence>
<gene>
    <name evidence="2" type="ORF">AS031_01080</name>
</gene>
<reference evidence="2 3" key="1">
    <citation type="journal article" date="2014" name="Arch. Microbiol.">
        <title>Arthrobacter enclensis sp. nov., isolated from sediment sample.</title>
        <authorList>
            <person name="Dastager S.G."/>
            <person name="Liu Q."/>
            <person name="Tang S.K."/>
            <person name="Krishnamurthi S."/>
            <person name="Lee J.C."/>
            <person name="Li W.J."/>
        </authorList>
    </citation>
    <scope>NUCLEOTIDE SEQUENCE [LARGE SCALE GENOMIC DNA]</scope>
    <source>
        <strain evidence="2 3">NIO-1008</strain>
    </source>
</reference>
<evidence type="ECO:0000256" key="1">
    <source>
        <dbReference type="SAM" id="Coils"/>
    </source>
</evidence>
<dbReference type="STRING" id="993070.AS031_01080"/>
<proteinExistence type="predicted"/>
<evidence type="ECO:0000313" key="2">
    <source>
        <dbReference type="EMBL" id="KSU78678.1"/>
    </source>
</evidence>
<comment type="caution">
    <text evidence="2">The sequence shown here is derived from an EMBL/GenBank/DDBJ whole genome shotgun (WGS) entry which is preliminary data.</text>
</comment>
<accession>A0A0V8IV87</accession>
<protein>
    <submittedName>
        <fullName evidence="2">Uncharacterized protein</fullName>
    </submittedName>
</protein>